<name>A0ACB8QWH3_9AGAM</name>
<evidence type="ECO:0000313" key="2">
    <source>
        <dbReference type="Proteomes" id="UP000814128"/>
    </source>
</evidence>
<keyword evidence="2" id="KW-1185">Reference proteome</keyword>
<evidence type="ECO:0000313" key="1">
    <source>
        <dbReference type="EMBL" id="KAI0035895.1"/>
    </source>
</evidence>
<reference evidence="1" key="1">
    <citation type="submission" date="2021-02" db="EMBL/GenBank/DDBJ databases">
        <authorList>
            <consortium name="DOE Joint Genome Institute"/>
            <person name="Ahrendt S."/>
            <person name="Looney B.P."/>
            <person name="Miyauchi S."/>
            <person name="Morin E."/>
            <person name="Drula E."/>
            <person name="Courty P.E."/>
            <person name="Chicoki N."/>
            <person name="Fauchery L."/>
            <person name="Kohler A."/>
            <person name="Kuo A."/>
            <person name="Labutti K."/>
            <person name="Pangilinan J."/>
            <person name="Lipzen A."/>
            <person name="Riley R."/>
            <person name="Andreopoulos W."/>
            <person name="He G."/>
            <person name="Johnson J."/>
            <person name="Barry K.W."/>
            <person name="Grigoriev I.V."/>
            <person name="Nagy L."/>
            <person name="Hibbett D."/>
            <person name="Henrissat B."/>
            <person name="Matheny P.B."/>
            <person name="Labbe J."/>
            <person name="Martin F."/>
        </authorList>
    </citation>
    <scope>NUCLEOTIDE SEQUENCE</scope>
    <source>
        <strain evidence="1">EC-137</strain>
    </source>
</reference>
<comment type="caution">
    <text evidence="1">The sequence shown here is derived from an EMBL/GenBank/DDBJ whole genome shotgun (WGS) entry which is preliminary data.</text>
</comment>
<sequence length="169" mass="18666">MGRAFEEARRAYAAGDGKRAKELSNKGREHERERNQLNNQASELIFRENNQNKGPGEVDLHGLRVDEAVKHTEREIQAARSRGDTEIRLIVGKGLHSSSGVPVVKPAVQRLMKQYNLACALDPDNTGVLIVQLEGGHSVKEARGRGAPVLDPDNISHELEKREGSCIIM</sequence>
<accession>A0ACB8QWH3</accession>
<dbReference type="EMBL" id="MU273478">
    <property type="protein sequence ID" value="KAI0035895.1"/>
    <property type="molecule type" value="Genomic_DNA"/>
</dbReference>
<protein>
    <submittedName>
        <fullName evidence="1">Smr-domain-containing protein</fullName>
    </submittedName>
</protein>
<organism evidence="1 2">
    <name type="scientific">Vararia minispora EC-137</name>
    <dbReference type="NCBI Taxonomy" id="1314806"/>
    <lineage>
        <taxon>Eukaryota</taxon>
        <taxon>Fungi</taxon>
        <taxon>Dikarya</taxon>
        <taxon>Basidiomycota</taxon>
        <taxon>Agaricomycotina</taxon>
        <taxon>Agaricomycetes</taxon>
        <taxon>Russulales</taxon>
        <taxon>Lachnocladiaceae</taxon>
        <taxon>Vararia</taxon>
    </lineage>
</organism>
<proteinExistence type="predicted"/>
<reference evidence="1" key="2">
    <citation type="journal article" date="2022" name="New Phytol.">
        <title>Evolutionary transition to the ectomycorrhizal habit in the genomes of a hyperdiverse lineage of mushroom-forming fungi.</title>
        <authorList>
            <person name="Looney B."/>
            <person name="Miyauchi S."/>
            <person name="Morin E."/>
            <person name="Drula E."/>
            <person name="Courty P.E."/>
            <person name="Kohler A."/>
            <person name="Kuo A."/>
            <person name="LaButti K."/>
            <person name="Pangilinan J."/>
            <person name="Lipzen A."/>
            <person name="Riley R."/>
            <person name="Andreopoulos W."/>
            <person name="He G."/>
            <person name="Johnson J."/>
            <person name="Nolan M."/>
            <person name="Tritt A."/>
            <person name="Barry K.W."/>
            <person name="Grigoriev I.V."/>
            <person name="Nagy L.G."/>
            <person name="Hibbett D."/>
            <person name="Henrissat B."/>
            <person name="Matheny P.B."/>
            <person name="Labbe J."/>
            <person name="Martin F.M."/>
        </authorList>
    </citation>
    <scope>NUCLEOTIDE SEQUENCE</scope>
    <source>
        <strain evidence="1">EC-137</strain>
    </source>
</reference>
<dbReference type="Proteomes" id="UP000814128">
    <property type="component" value="Unassembled WGS sequence"/>
</dbReference>
<gene>
    <name evidence="1" type="ORF">K488DRAFT_76355</name>
</gene>